<dbReference type="Pfam" id="PF02653">
    <property type="entry name" value="BPD_transp_2"/>
    <property type="match status" value="1"/>
</dbReference>
<dbReference type="GO" id="GO:0015658">
    <property type="term" value="F:branched-chain amino acid transmembrane transporter activity"/>
    <property type="evidence" value="ECO:0007669"/>
    <property type="project" value="InterPro"/>
</dbReference>
<dbReference type="AlphaFoldDB" id="A0A1N7HPA3"/>
<dbReference type="RefSeq" id="WP_076535665.1">
    <property type="nucleotide sequence ID" value="NZ_FOAC01000012.1"/>
</dbReference>
<protein>
    <submittedName>
        <fullName evidence="7">Amino acid/amide ABC transporter membrane protein 2, HAAT family</fullName>
    </submittedName>
</protein>
<name>A0A1N7HPA3_9RHOB</name>
<evidence type="ECO:0000256" key="1">
    <source>
        <dbReference type="ARBA" id="ARBA00004651"/>
    </source>
</evidence>
<dbReference type="EMBL" id="FTNV01000010">
    <property type="protein sequence ID" value="SIS26520.1"/>
    <property type="molecule type" value="Genomic_DNA"/>
</dbReference>
<evidence type="ECO:0000256" key="3">
    <source>
        <dbReference type="ARBA" id="ARBA00022692"/>
    </source>
</evidence>
<sequence length="324" mass="34188">MSLKNKLIYPVLLAALVIAPVLAPGYMVYILCMIGIYYIVGLAMNVLVAQAGQISIGHAAFWALGAYGAAVLVTRFDIPFEIAILCGGLLAAVFGLLVAIPAMRVQGHYLAIATLAFSMVVERTLHEWETVTGGRSGMFVPRPSVLGTELVSDMPYFYLIMLISLIFTWMIYNLQRAPSGRALQALRLSPTAASSSGVNRRASLVTVFVLSAFMTGISGGLFAHLVGYLSVSSFTLAVSLSFITMIVIGGAGRLMGAFIGAAFVTLMPEFMRGLAEAQMVAYGVILILVVLFLPEGLAGLTRRIAAALSRSPGGASACGKGGHL</sequence>
<dbReference type="InterPro" id="IPR001851">
    <property type="entry name" value="ABC_transp_permease"/>
</dbReference>
<dbReference type="PANTHER" id="PTHR30482">
    <property type="entry name" value="HIGH-AFFINITY BRANCHED-CHAIN AMINO ACID TRANSPORT SYSTEM PERMEASE"/>
    <property type="match status" value="1"/>
</dbReference>
<gene>
    <name evidence="7" type="ORF">SAMN05421666_3584</name>
</gene>
<keyword evidence="3 6" id="KW-0812">Transmembrane</keyword>
<feature type="transmembrane region" description="Helical" evidence="6">
    <location>
        <begin position="7"/>
        <end position="22"/>
    </location>
</feature>
<dbReference type="OrthoDB" id="9810505at2"/>
<keyword evidence="2" id="KW-1003">Cell membrane</keyword>
<feature type="transmembrane region" description="Helical" evidence="6">
    <location>
        <begin position="82"/>
        <end position="100"/>
    </location>
</feature>
<dbReference type="CDD" id="cd06581">
    <property type="entry name" value="TM_PBP1_LivM_like"/>
    <property type="match status" value="1"/>
</dbReference>
<evidence type="ECO:0000256" key="2">
    <source>
        <dbReference type="ARBA" id="ARBA00022475"/>
    </source>
</evidence>
<dbReference type="Proteomes" id="UP000186019">
    <property type="component" value="Unassembled WGS sequence"/>
</dbReference>
<keyword evidence="4 6" id="KW-1133">Transmembrane helix</keyword>
<dbReference type="STRING" id="573024.SAMN05216208_0033"/>
<dbReference type="PANTHER" id="PTHR30482:SF10">
    <property type="entry name" value="HIGH-AFFINITY BRANCHED-CHAIN AMINO ACID TRANSPORT PROTEIN BRAE"/>
    <property type="match status" value="1"/>
</dbReference>
<keyword evidence="5 6" id="KW-0472">Membrane</keyword>
<organism evidence="7 8">
    <name type="scientific">Roseovarius nanhaiticus</name>
    <dbReference type="NCBI Taxonomy" id="573024"/>
    <lineage>
        <taxon>Bacteria</taxon>
        <taxon>Pseudomonadati</taxon>
        <taxon>Pseudomonadota</taxon>
        <taxon>Alphaproteobacteria</taxon>
        <taxon>Rhodobacterales</taxon>
        <taxon>Roseobacteraceae</taxon>
        <taxon>Roseovarius</taxon>
    </lineage>
</organism>
<evidence type="ECO:0000256" key="5">
    <source>
        <dbReference type="ARBA" id="ARBA00023136"/>
    </source>
</evidence>
<feature type="transmembrane region" description="Helical" evidence="6">
    <location>
        <begin position="280"/>
        <end position="300"/>
    </location>
</feature>
<evidence type="ECO:0000313" key="8">
    <source>
        <dbReference type="Proteomes" id="UP000186019"/>
    </source>
</evidence>
<feature type="transmembrane region" description="Helical" evidence="6">
    <location>
        <begin position="156"/>
        <end position="174"/>
    </location>
</feature>
<evidence type="ECO:0000256" key="4">
    <source>
        <dbReference type="ARBA" id="ARBA00022989"/>
    </source>
</evidence>
<accession>A0A1N7HPA3</accession>
<feature type="transmembrane region" description="Helical" evidence="6">
    <location>
        <begin position="59"/>
        <end position="76"/>
    </location>
</feature>
<dbReference type="GO" id="GO:0005886">
    <property type="term" value="C:plasma membrane"/>
    <property type="evidence" value="ECO:0007669"/>
    <property type="project" value="UniProtKB-SubCell"/>
</dbReference>
<keyword evidence="8" id="KW-1185">Reference proteome</keyword>
<reference evidence="7 8" key="1">
    <citation type="submission" date="2017-01" db="EMBL/GenBank/DDBJ databases">
        <authorList>
            <person name="Mah S.A."/>
            <person name="Swanson W.J."/>
            <person name="Moy G.W."/>
            <person name="Vacquier V.D."/>
        </authorList>
    </citation>
    <scope>NUCLEOTIDE SEQUENCE [LARGE SCALE GENOMIC DNA]</scope>
    <source>
        <strain evidence="7 8">DSM 29590</strain>
    </source>
</reference>
<proteinExistence type="predicted"/>
<feature type="transmembrane region" description="Helical" evidence="6">
    <location>
        <begin position="202"/>
        <end position="222"/>
    </location>
</feature>
<evidence type="ECO:0000313" key="7">
    <source>
        <dbReference type="EMBL" id="SIS26520.1"/>
    </source>
</evidence>
<comment type="subcellular location">
    <subcellularLocation>
        <location evidence="1">Cell membrane</location>
        <topology evidence="1">Multi-pass membrane protein</topology>
    </subcellularLocation>
</comment>
<evidence type="ECO:0000256" key="6">
    <source>
        <dbReference type="SAM" id="Phobius"/>
    </source>
</evidence>
<dbReference type="InterPro" id="IPR043428">
    <property type="entry name" value="LivM-like"/>
</dbReference>
<feature type="transmembrane region" description="Helical" evidence="6">
    <location>
        <begin position="255"/>
        <end position="274"/>
    </location>
</feature>